<dbReference type="GeneID" id="102837011"/>
<accession>A0A9B0T800</accession>
<dbReference type="InterPro" id="IPR037445">
    <property type="entry name" value="MAGE"/>
</dbReference>
<dbReference type="PANTHER" id="PTHR11736">
    <property type="entry name" value="MELANOMA-ASSOCIATED ANTIGEN MAGE ANTIGEN"/>
    <property type="match status" value="1"/>
</dbReference>
<dbReference type="SMART" id="SM01392">
    <property type="entry name" value="MAGE_N"/>
    <property type="match status" value="1"/>
</dbReference>
<gene>
    <name evidence="4" type="primary">LOC102837011</name>
</gene>
<evidence type="ECO:0000256" key="1">
    <source>
        <dbReference type="SAM" id="MobiDB-lite"/>
    </source>
</evidence>
<feature type="compositionally biased region" description="Basic and acidic residues" evidence="1">
    <location>
        <begin position="13"/>
        <end position="22"/>
    </location>
</feature>
<feature type="region of interest" description="Disordered" evidence="1">
    <location>
        <begin position="1"/>
        <end position="25"/>
    </location>
</feature>
<protein>
    <submittedName>
        <fullName evidence="4">Melanoma-associated antigen B3-like</fullName>
    </submittedName>
</protein>
<feature type="region of interest" description="Disordered" evidence="1">
    <location>
        <begin position="120"/>
        <end position="186"/>
    </location>
</feature>
<dbReference type="Pfam" id="PF01454">
    <property type="entry name" value="MAGE"/>
    <property type="match status" value="2"/>
</dbReference>
<evidence type="ECO:0000313" key="4">
    <source>
        <dbReference type="RefSeq" id="XP_006835727.1"/>
    </source>
</evidence>
<evidence type="ECO:0000313" key="3">
    <source>
        <dbReference type="Proteomes" id="UP000504623"/>
    </source>
</evidence>
<dbReference type="InterPro" id="IPR021072">
    <property type="entry name" value="MAGE_N"/>
</dbReference>
<dbReference type="PROSITE" id="PS50838">
    <property type="entry name" value="MAGE"/>
    <property type="match status" value="2"/>
</dbReference>
<dbReference type="GO" id="GO:0000122">
    <property type="term" value="P:negative regulation of transcription by RNA polymerase II"/>
    <property type="evidence" value="ECO:0007669"/>
    <property type="project" value="TreeGrafter"/>
</dbReference>
<evidence type="ECO:0000259" key="2">
    <source>
        <dbReference type="PROSITE" id="PS50838"/>
    </source>
</evidence>
<dbReference type="Gene3D" id="1.10.10.1200">
    <property type="entry name" value="MAGE homology domain, winged helix WH1 motif"/>
    <property type="match status" value="2"/>
</dbReference>
<keyword evidence="3" id="KW-1185">Reference proteome</keyword>
<organism evidence="3 4">
    <name type="scientific">Chrysochloris asiatica</name>
    <name type="common">Cape golden mole</name>
    <dbReference type="NCBI Taxonomy" id="185453"/>
    <lineage>
        <taxon>Eukaryota</taxon>
        <taxon>Metazoa</taxon>
        <taxon>Chordata</taxon>
        <taxon>Craniata</taxon>
        <taxon>Vertebrata</taxon>
        <taxon>Euteleostomi</taxon>
        <taxon>Mammalia</taxon>
        <taxon>Eutheria</taxon>
        <taxon>Afrotheria</taxon>
        <taxon>Chrysochloridae</taxon>
        <taxon>Chrysochlorinae</taxon>
        <taxon>Chrysochloris</taxon>
    </lineage>
</organism>
<feature type="compositionally biased region" description="Polar residues" evidence="1">
    <location>
        <begin position="134"/>
        <end position="146"/>
    </location>
</feature>
<dbReference type="OrthoDB" id="205198at2759"/>
<feature type="compositionally biased region" description="Polar residues" evidence="1">
    <location>
        <begin position="165"/>
        <end position="183"/>
    </location>
</feature>
<dbReference type="Pfam" id="PF12440">
    <property type="entry name" value="MAGE_N"/>
    <property type="match status" value="1"/>
</dbReference>
<dbReference type="InterPro" id="IPR041899">
    <property type="entry name" value="MAGE_WH2"/>
</dbReference>
<feature type="domain" description="MAGE" evidence="2">
    <location>
        <begin position="190"/>
        <end position="389"/>
    </location>
</feature>
<feature type="domain" description="MAGE" evidence="2">
    <location>
        <begin position="31"/>
        <end position="97"/>
    </location>
</feature>
<dbReference type="InterPro" id="IPR002190">
    <property type="entry name" value="MHD_dom"/>
</dbReference>
<dbReference type="RefSeq" id="XP_006835727.1">
    <property type="nucleotide sequence ID" value="XM_006835664.1"/>
</dbReference>
<dbReference type="PANTHER" id="PTHR11736:SF22">
    <property type="entry name" value="MAGE DOMAIN-CONTAINING PROTEIN"/>
    <property type="match status" value="1"/>
</dbReference>
<reference evidence="4" key="1">
    <citation type="submission" date="2025-08" db="UniProtKB">
        <authorList>
            <consortium name="RefSeq"/>
        </authorList>
    </citation>
    <scope>IDENTIFICATION</scope>
    <source>
        <tissue evidence="4">Spleen</tissue>
    </source>
</reference>
<dbReference type="Gene3D" id="1.10.10.1210">
    <property type="entry name" value="MAGE homology domain, winged helix WH2 motif"/>
    <property type="match status" value="1"/>
</dbReference>
<dbReference type="GO" id="GO:0005634">
    <property type="term" value="C:nucleus"/>
    <property type="evidence" value="ECO:0007669"/>
    <property type="project" value="TreeGrafter"/>
</dbReference>
<dbReference type="InterPro" id="IPR041898">
    <property type="entry name" value="MAGE_WH1"/>
</dbReference>
<name>A0A9B0T800_CHRAS</name>
<dbReference type="Proteomes" id="UP000504623">
    <property type="component" value="Unplaced"/>
</dbReference>
<dbReference type="SMART" id="SM01373">
    <property type="entry name" value="MAGE"/>
    <property type="match status" value="2"/>
</dbReference>
<proteinExistence type="predicted"/>
<feature type="compositionally biased region" description="Basic residues" evidence="1">
    <location>
        <begin position="1"/>
        <end position="12"/>
    </location>
</feature>
<dbReference type="AlphaFoldDB" id="A0A9B0T800"/>
<dbReference type="FunFam" id="1.10.10.1210:FF:000001">
    <property type="entry name" value="melanoma-associated antigen D1"/>
    <property type="match status" value="1"/>
</dbReference>
<sequence>MPRGQKSKLRAREKRERARIETQDLQGAEASATKVSALVQFMIEMYKNKQPIMKTEMEKVLTEKYKEEFPEILKRAMDRMEVVFGLELKEINPNTSSSMRPTSSASSHCSQLSLTRVSMPAAQRSMAHARENSAWPQVTSSQTTPSHKGPDRVPSISTAIADVGANNQEEGSLNSTKTSPSTEKSQRDPVIWRTSLLLQFLLYKYKMKELITKTEMMKIINKKYKEHFPQILRRVSEHMDLVFGLELKEVDPKGQSYALVSQLKMTKEENLSGGRGLPKQGILMPLLGVIYMNNHRAPEEKIWEFLNALGIYDGKRHFIFGDPRKLLTRDLVQEKYLEYRQVPGSDPPRYEFLWGPRAHTEASMMRVIEFWTKIKNIDSSAFEALYEATWGYEEEREEATVWSGRNARAMARFRAKSSRSSHPK</sequence>
<dbReference type="FunFam" id="1.10.10.1200:FF:000007">
    <property type="entry name" value="Melanoma-associated antigen C2"/>
    <property type="match status" value="1"/>
</dbReference>